<name>A0ABV9DNZ9_9BACI</name>
<keyword evidence="3" id="KW-0732">Signal</keyword>
<feature type="chain" id="PRO_5045062611" evidence="3">
    <location>
        <begin position="20"/>
        <end position="388"/>
    </location>
</feature>
<dbReference type="CDD" id="cd07381">
    <property type="entry name" value="MPP_CapA"/>
    <property type="match status" value="1"/>
</dbReference>
<feature type="signal peptide" evidence="3">
    <location>
        <begin position="1"/>
        <end position="19"/>
    </location>
</feature>
<dbReference type="Pfam" id="PF09587">
    <property type="entry name" value="PGA_cap"/>
    <property type="match status" value="1"/>
</dbReference>
<feature type="compositionally biased region" description="Basic and acidic residues" evidence="2">
    <location>
        <begin position="28"/>
        <end position="40"/>
    </location>
</feature>
<evidence type="ECO:0000259" key="4">
    <source>
        <dbReference type="SMART" id="SM00854"/>
    </source>
</evidence>
<dbReference type="InterPro" id="IPR019079">
    <property type="entry name" value="Capsule_synth_CapA"/>
</dbReference>
<reference evidence="6" key="1">
    <citation type="journal article" date="2019" name="Int. J. Syst. Evol. Microbiol.">
        <title>The Global Catalogue of Microorganisms (GCM) 10K type strain sequencing project: providing services to taxonomists for standard genome sequencing and annotation.</title>
        <authorList>
            <consortium name="The Broad Institute Genomics Platform"/>
            <consortium name="The Broad Institute Genome Sequencing Center for Infectious Disease"/>
            <person name="Wu L."/>
            <person name="Ma J."/>
        </authorList>
    </citation>
    <scope>NUCLEOTIDE SEQUENCE [LARGE SCALE GENOMIC DNA]</scope>
    <source>
        <strain evidence="6">CGMCC 4.7426</strain>
    </source>
</reference>
<evidence type="ECO:0000256" key="1">
    <source>
        <dbReference type="ARBA" id="ARBA00005662"/>
    </source>
</evidence>
<dbReference type="Gene3D" id="3.60.21.10">
    <property type="match status" value="1"/>
</dbReference>
<dbReference type="EMBL" id="JBHSFU010000014">
    <property type="protein sequence ID" value="MFC4559926.1"/>
    <property type="molecule type" value="Genomic_DNA"/>
</dbReference>
<evidence type="ECO:0000256" key="3">
    <source>
        <dbReference type="SAM" id="SignalP"/>
    </source>
</evidence>
<feature type="domain" description="Capsule synthesis protein CapA" evidence="4">
    <location>
        <begin position="56"/>
        <end position="302"/>
    </location>
</feature>
<dbReference type="PANTHER" id="PTHR33393:SF12">
    <property type="entry name" value="CAPSULE BIOSYNTHESIS PROTEIN CAPA"/>
    <property type="match status" value="1"/>
</dbReference>
<proteinExistence type="inferred from homology"/>
<accession>A0ABV9DNZ9</accession>
<dbReference type="PANTHER" id="PTHR33393">
    <property type="entry name" value="POLYGLUTAMINE SYNTHESIS ACCESSORY PROTEIN RV0574C-RELATED"/>
    <property type="match status" value="1"/>
</dbReference>
<dbReference type="InterPro" id="IPR052169">
    <property type="entry name" value="CW_Biosynth-Accessory"/>
</dbReference>
<evidence type="ECO:0000313" key="5">
    <source>
        <dbReference type="EMBL" id="MFC4559926.1"/>
    </source>
</evidence>
<organism evidence="5 6">
    <name type="scientific">Virgibacillus kekensis</name>
    <dbReference type="NCBI Taxonomy" id="202261"/>
    <lineage>
        <taxon>Bacteria</taxon>
        <taxon>Bacillati</taxon>
        <taxon>Bacillota</taxon>
        <taxon>Bacilli</taxon>
        <taxon>Bacillales</taxon>
        <taxon>Bacillaceae</taxon>
        <taxon>Virgibacillus</taxon>
    </lineage>
</organism>
<dbReference type="PROSITE" id="PS51257">
    <property type="entry name" value="PROKAR_LIPOPROTEIN"/>
    <property type="match status" value="1"/>
</dbReference>
<dbReference type="SUPFAM" id="SSF56300">
    <property type="entry name" value="Metallo-dependent phosphatases"/>
    <property type="match status" value="1"/>
</dbReference>
<protein>
    <submittedName>
        <fullName evidence="5">CapA family protein</fullName>
    </submittedName>
</protein>
<dbReference type="RefSeq" id="WP_390299068.1">
    <property type="nucleotide sequence ID" value="NZ_JBHSFU010000014.1"/>
</dbReference>
<dbReference type="Proteomes" id="UP001595989">
    <property type="component" value="Unassembled WGS sequence"/>
</dbReference>
<keyword evidence="6" id="KW-1185">Reference proteome</keyword>
<comment type="similarity">
    <text evidence="1">Belongs to the CapA family.</text>
</comment>
<evidence type="ECO:0000313" key="6">
    <source>
        <dbReference type="Proteomes" id="UP001595989"/>
    </source>
</evidence>
<dbReference type="InterPro" id="IPR029052">
    <property type="entry name" value="Metallo-depent_PP-like"/>
</dbReference>
<sequence>MKRVKLITLLLLFIFILLAACSDKESGQTAEQDKQEKPEQQSEEPAEPENQDKEITISAIGDLLIHDSVYRDAKASDTYNFMKMFDQVAPYLKDSTITMANQETMIGGEELGLSSYPQFNSPFAVGDALKQSGVDVVTIANNHTLDGGEEAIKRAINHWEKINMMYTGAYKSKADSNQLRIYETEEGISVAFLAFTYGTNGLPVPEGKNYLVNLIDRQLIASRIEEAKKQADAVILSLHFGNEYERLPSERQKELAQFAADEGVHAVIGHHPHVLQPVEWVKGENGNKTLVAYSLGNFLSGQDEFYRRIGGMLKFTIKKNNENGNGSVEITSPKFLPTFVKYQNWSDYEIVPMHRLSNDELTNASKHYQEIKNHMAQWMPELEFIEEK</sequence>
<evidence type="ECO:0000256" key="2">
    <source>
        <dbReference type="SAM" id="MobiDB-lite"/>
    </source>
</evidence>
<feature type="region of interest" description="Disordered" evidence="2">
    <location>
        <begin position="28"/>
        <end position="53"/>
    </location>
</feature>
<dbReference type="SMART" id="SM00854">
    <property type="entry name" value="PGA_cap"/>
    <property type="match status" value="1"/>
</dbReference>
<gene>
    <name evidence="5" type="ORF">ACFO3D_17325</name>
</gene>
<comment type="caution">
    <text evidence="5">The sequence shown here is derived from an EMBL/GenBank/DDBJ whole genome shotgun (WGS) entry which is preliminary data.</text>
</comment>